<feature type="domain" description="CBS" evidence="6">
    <location>
        <begin position="301"/>
        <end position="363"/>
    </location>
</feature>
<dbReference type="PANTHER" id="PTHR13780:SF35">
    <property type="entry name" value="LD22662P"/>
    <property type="match status" value="1"/>
</dbReference>
<organism evidence="7 8">
    <name type="scientific">Schistosoma mattheei</name>
    <dbReference type="NCBI Taxonomy" id="31246"/>
    <lineage>
        <taxon>Eukaryota</taxon>
        <taxon>Metazoa</taxon>
        <taxon>Spiralia</taxon>
        <taxon>Lophotrochozoa</taxon>
        <taxon>Platyhelminthes</taxon>
        <taxon>Trematoda</taxon>
        <taxon>Digenea</taxon>
        <taxon>Strigeidida</taxon>
        <taxon>Schistosomatoidea</taxon>
        <taxon>Schistosomatidae</taxon>
        <taxon>Schistosoma</taxon>
    </lineage>
</organism>
<feature type="domain" description="CBS" evidence="6">
    <location>
        <begin position="69"/>
        <end position="131"/>
    </location>
</feature>
<dbReference type="PROSITE" id="PS51371">
    <property type="entry name" value="CBS"/>
    <property type="match status" value="4"/>
</dbReference>
<feature type="domain" description="CBS" evidence="6">
    <location>
        <begin position="152"/>
        <end position="211"/>
    </location>
</feature>
<keyword evidence="2" id="KW-0677">Repeat</keyword>
<evidence type="ECO:0000256" key="4">
    <source>
        <dbReference type="ARBA" id="ARBA00025878"/>
    </source>
</evidence>
<dbReference type="CDD" id="cd04641">
    <property type="entry name" value="CBS_euAMPK_gamma-like_repeat2"/>
    <property type="match status" value="1"/>
</dbReference>
<evidence type="ECO:0000256" key="5">
    <source>
        <dbReference type="PROSITE-ProRule" id="PRU00703"/>
    </source>
</evidence>
<evidence type="ECO:0000313" key="8">
    <source>
        <dbReference type="WBParaSite" id="SMTH1_77380.1"/>
    </source>
</evidence>
<keyword evidence="3 5" id="KW-0129">CBS domain</keyword>
<dbReference type="GO" id="GO:0005634">
    <property type="term" value="C:nucleus"/>
    <property type="evidence" value="ECO:0007669"/>
    <property type="project" value="TreeGrafter"/>
</dbReference>
<dbReference type="InterPro" id="IPR046342">
    <property type="entry name" value="CBS_dom_sf"/>
</dbReference>
<comment type="similarity">
    <text evidence="1">Belongs to the 5'-AMP-activated protein kinase gamma subunit family.</text>
</comment>
<feature type="domain" description="CBS" evidence="6">
    <location>
        <begin position="229"/>
        <end position="288"/>
    </location>
</feature>
<dbReference type="Pfam" id="PF00571">
    <property type="entry name" value="CBS"/>
    <property type="match status" value="3"/>
</dbReference>
<comment type="subunit">
    <text evidence="4">AMPK is a heterotrimer of an alpha catalytic subunit (PRKAA1 or PRKAA2), a beta (PRKAB1 or PRKAB2) and a gamma non-catalytic subunits (PRKAG1, PRKAG2 or PRKAG3). Interacts with FNIP1 and FNIP2.</text>
</comment>
<dbReference type="GO" id="GO:0005737">
    <property type="term" value="C:cytoplasm"/>
    <property type="evidence" value="ECO:0007669"/>
    <property type="project" value="TreeGrafter"/>
</dbReference>
<name>A0AA85BU80_9TREM</name>
<proteinExistence type="inferred from homology"/>
<dbReference type="WBParaSite" id="SMTH1_77380.1">
    <property type="protein sequence ID" value="SMTH1_77380.1"/>
    <property type="gene ID" value="SMTH1_77380"/>
</dbReference>
<dbReference type="Proteomes" id="UP000050791">
    <property type="component" value="Unassembled WGS sequence"/>
</dbReference>
<dbReference type="GO" id="GO:0016208">
    <property type="term" value="F:AMP binding"/>
    <property type="evidence" value="ECO:0007669"/>
    <property type="project" value="TreeGrafter"/>
</dbReference>
<dbReference type="InterPro" id="IPR000644">
    <property type="entry name" value="CBS_dom"/>
</dbReference>
<reference evidence="8" key="1">
    <citation type="submission" date="2023-11" db="UniProtKB">
        <authorList>
            <consortium name="WormBaseParasite"/>
        </authorList>
    </citation>
    <scope>IDENTIFICATION</scope>
</reference>
<dbReference type="GO" id="GO:0031588">
    <property type="term" value="C:nucleotide-activated protein kinase complex"/>
    <property type="evidence" value="ECO:0007669"/>
    <property type="project" value="TreeGrafter"/>
</dbReference>
<evidence type="ECO:0000313" key="7">
    <source>
        <dbReference type="Proteomes" id="UP000050791"/>
    </source>
</evidence>
<accession>A0AA85BU80</accession>
<dbReference type="GO" id="GO:0019901">
    <property type="term" value="F:protein kinase binding"/>
    <property type="evidence" value="ECO:0007669"/>
    <property type="project" value="TreeGrafter"/>
</dbReference>
<dbReference type="InterPro" id="IPR050511">
    <property type="entry name" value="AMPK_gamma/SDS23_families"/>
</dbReference>
<evidence type="ECO:0000256" key="3">
    <source>
        <dbReference type="ARBA" id="ARBA00023122"/>
    </source>
</evidence>
<dbReference type="PANTHER" id="PTHR13780">
    <property type="entry name" value="AMP-ACTIVATED PROTEIN KINASE, GAMMA REGULATORY SUBUNIT"/>
    <property type="match status" value="1"/>
</dbReference>
<evidence type="ECO:0000259" key="6">
    <source>
        <dbReference type="PROSITE" id="PS51371"/>
    </source>
</evidence>
<evidence type="ECO:0000256" key="2">
    <source>
        <dbReference type="ARBA" id="ARBA00022737"/>
    </source>
</evidence>
<sequence>MECPNKLTRSGEELEELSNLIKRNKSDDVNSLVFYNQDGRPNSMLTVEPLEPEKSSYYVFLKYHTCYDLLPESAKLVVLDTKLSIKKAFYALIYNNVRAAILWDSSKQSYSGILTITDFIKVLVTLYPPDSGKMDEFEESSISSWREINTNFTTIPLVHVTPECSLLDASKMLLQYRFHRLPIIDTLHGNALHILTHKRILKYLHLNRHNLPPAKFISKSLHELKLGTYIPNVQTITNNTTIIEALKLFLKNQVSCLPVVNDEDGQLIEIYAKFDVINLAITRSYNNLNVCVYDALEFRRLNRDRYPTPLTCLKTDSLQDVMVKIVESGVHRLIIVDENKKVEGIISLSDILKFLTNWSTDDNHHHHNTSKRRTDLVRIKKFITNPLRNSYHQ</sequence>
<dbReference type="CDD" id="cd04618">
    <property type="entry name" value="CBS_euAMPK_gamma-like_repeat1"/>
    <property type="match status" value="1"/>
</dbReference>
<evidence type="ECO:0000256" key="1">
    <source>
        <dbReference type="ARBA" id="ARBA00006750"/>
    </source>
</evidence>
<dbReference type="SMART" id="SM00116">
    <property type="entry name" value="CBS"/>
    <property type="match status" value="4"/>
</dbReference>
<dbReference type="AlphaFoldDB" id="A0AA85BU80"/>
<dbReference type="Gene3D" id="3.10.580.10">
    <property type="entry name" value="CBS-domain"/>
    <property type="match status" value="2"/>
</dbReference>
<dbReference type="SUPFAM" id="SSF54631">
    <property type="entry name" value="CBS-domain pair"/>
    <property type="match status" value="2"/>
</dbReference>
<dbReference type="GO" id="GO:0019887">
    <property type="term" value="F:protein kinase regulator activity"/>
    <property type="evidence" value="ECO:0007669"/>
    <property type="project" value="TreeGrafter"/>
</dbReference>
<protein>
    <recommendedName>
        <fullName evidence="6">CBS domain-containing protein</fullName>
    </recommendedName>
</protein>